<dbReference type="EMBL" id="FOGZ01000012">
    <property type="protein sequence ID" value="SER81640.1"/>
    <property type="molecule type" value="Genomic_DNA"/>
</dbReference>
<dbReference type="GO" id="GO:0003700">
    <property type="term" value="F:DNA-binding transcription factor activity"/>
    <property type="evidence" value="ECO:0007669"/>
    <property type="project" value="TreeGrafter"/>
</dbReference>
<evidence type="ECO:0000313" key="7">
    <source>
        <dbReference type="Proteomes" id="UP000198815"/>
    </source>
</evidence>
<evidence type="ECO:0000256" key="3">
    <source>
        <dbReference type="ARBA" id="ARBA00023163"/>
    </source>
</evidence>
<feature type="domain" description="HTH lacI-type" evidence="5">
    <location>
        <begin position="24"/>
        <end position="78"/>
    </location>
</feature>
<feature type="region of interest" description="Disordered" evidence="4">
    <location>
        <begin position="1"/>
        <end position="20"/>
    </location>
</feature>
<dbReference type="Proteomes" id="UP000198815">
    <property type="component" value="Unassembled WGS sequence"/>
</dbReference>
<accession>A0A1H9S9F6</accession>
<protein>
    <submittedName>
        <fullName evidence="6">LacI family transcriptional regulator</fullName>
    </submittedName>
</protein>
<keyword evidence="3" id="KW-0804">Transcription</keyword>
<evidence type="ECO:0000256" key="2">
    <source>
        <dbReference type="ARBA" id="ARBA00023125"/>
    </source>
</evidence>
<keyword evidence="1" id="KW-0805">Transcription regulation</keyword>
<gene>
    <name evidence="6" type="ORF">SAMN05443377_1124</name>
</gene>
<name>A0A1H9S9F6_9ACTN</name>
<dbReference type="PANTHER" id="PTHR30146:SF109">
    <property type="entry name" value="HTH-TYPE TRANSCRIPTIONAL REGULATOR GALS"/>
    <property type="match status" value="1"/>
</dbReference>
<proteinExistence type="predicted"/>
<keyword evidence="7" id="KW-1185">Reference proteome</keyword>
<dbReference type="RefSeq" id="WP_091969429.1">
    <property type="nucleotide sequence ID" value="NZ_FOGZ01000012.1"/>
</dbReference>
<dbReference type="PROSITE" id="PS50932">
    <property type="entry name" value="HTH_LACI_2"/>
    <property type="match status" value="1"/>
</dbReference>
<dbReference type="PANTHER" id="PTHR30146">
    <property type="entry name" value="LACI-RELATED TRANSCRIPTIONAL REPRESSOR"/>
    <property type="match status" value="1"/>
</dbReference>
<dbReference type="Gene3D" id="1.10.260.40">
    <property type="entry name" value="lambda repressor-like DNA-binding domains"/>
    <property type="match status" value="1"/>
</dbReference>
<dbReference type="Pfam" id="PF00356">
    <property type="entry name" value="LacI"/>
    <property type="match status" value="1"/>
</dbReference>
<dbReference type="InterPro" id="IPR028082">
    <property type="entry name" value="Peripla_BP_I"/>
</dbReference>
<evidence type="ECO:0000256" key="1">
    <source>
        <dbReference type="ARBA" id="ARBA00023015"/>
    </source>
</evidence>
<dbReference type="SMART" id="SM00354">
    <property type="entry name" value="HTH_LACI"/>
    <property type="match status" value="1"/>
</dbReference>
<dbReference type="InterPro" id="IPR000843">
    <property type="entry name" value="HTH_LacI"/>
</dbReference>
<evidence type="ECO:0000259" key="5">
    <source>
        <dbReference type="PROSITE" id="PS50932"/>
    </source>
</evidence>
<dbReference type="CDD" id="cd01392">
    <property type="entry name" value="HTH_LacI"/>
    <property type="match status" value="1"/>
</dbReference>
<dbReference type="Gene3D" id="3.40.50.2300">
    <property type="match status" value="2"/>
</dbReference>
<evidence type="ECO:0000313" key="6">
    <source>
        <dbReference type="EMBL" id="SER81640.1"/>
    </source>
</evidence>
<dbReference type="Pfam" id="PF13377">
    <property type="entry name" value="Peripla_BP_3"/>
    <property type="match status" value="1"/>
</dbReference>
<dbReference type="SUPFAM" id="SSF53822">
    <property type="entry name" value="Periplasmic binding protein-like I"/>
    <property type="match status" value="1"/>
</dbReference>
<dbReference type="PROSITE" id="PS00356">
    <property type="entry name" value="HTH_LACI_1"/>
    <property type="match status" value="1"/>
</dbReference>
<keyword evidence="2" id="KW-0238">DNA-binding</keyword>
<dbReference type="AlphaFoldDB" id="A0A1H9S9F6"/>
<dbReference type="SUPFAM" id="SSF47413">
    <property type="entry name" value="lambda repressor-like DNA-binding domains"/>
    <property type="match status" value="1"/>
</dbReference>
<dbReference type="GO" id="GO:0000976">
    <property type="term" value="F:transcription cis-regulatory region binding"/>
    <property type="evidence" value="ECO:0007669"/>
    <property type="project" value="TreeGrafter"/>
</dbReference>
<dbReference type="OrthoDB" id="189006at2"/>
<reference evidence="6 7" key="1">
    <citation type="submission" date="2016-10" db="EMBL/GenBank/DDBJ databases">
        <authorList>
            <person name="de Groot N.N."/>
        </authorList>
    </citation>
    <scope>NUCLEOTIDE SEQUENCE [LARGE SCALE GENOMIC DNA]</scope>
    <source>
        <strain evidence="6 7">DSM 16859</strain>
    </source>
</reference>
<dbReference type="CDD" id="cd06267">
    <property type="entry name" value="PBP1_LacI_sugar_binding-like"/>
    <property type="match status" value="1"/>
</dbReference>
<dbReference type="InterPro" id="IPR010982">
    <property type="entry name" value="Lambda_DNA-bd_dom_sf"/>
</dbReference>
<dbReference type="InterPro" id="IPR046335">
    <property type="entry name" value="LacI/GalR-like_sensor"/>
</dbReference>
<dbReference type="STRING" id="64702.SAMN05443377_1124"/>
<sequence>MAVTAVSGADGSQRRPGPTKVDQVNLRDVAKRAGVSVATASRVLADSPHVSDGTRQRVMKAAEQLGYVRNGLVRAMTGHGPRTIALIFERMIGTSFAQLAGGAEQVAGARGHLLFISSTEGSLERESRLISVLAEQRVAAVLMVGATRSSGSFERTLGRYCEELASVGAPLILCGRRPIATRPEIVSVDYDHAGGIARAVDHLVAQGHRRIGYLGEGVGTTTSEVRLSGYRAAMRSHGLRPHDELIVTAGNSAEEGAVAMNAFLDSGVEATAFVSMTDNLAVGVYRAARCHGLRIGHDLSVVGFDANPLTGDLTPGLTSVRAPFRLVGQRAVEIALGIRPKENVVFPTELVAGGSVGSLAG</sequence>
<organism evidence="6 7">
    <name type="scientific">Propionibacterium cyclohexanicum</name>
    <dbReference type="NCBI Taxonomy" id="64702"/>
    <lineage>
        <taxon>Bacteria</taxon>
        <taxon>Bacillati</taxon>
        <taxon>Actinomycetota</taxon>
        <taxon>Actinomycetes</taxon>
        <taxon>Propionibacteriales</taxon>
        <taxon>Propionibacteriaceae</taxon>
        <taxon>Propionibacterium</taxon>
    </lineage>
</organism>
<evidence type="ECO:0000256" key="4">
    <source>
        <dbReference type="SAM" id="MobiDB-lite"/>
    </source>
</evidence>